<gene>
    <name evidence="1" type="ORF">E2C01_033904</name>
</gene>
<dbReference type="AlphaFoldDB" id="A0A5B7F5C2"/>
<dbReference type="Proteomes" id="UP000324222">
    <property type="component" value="Unassembled WGS sequence"/>
</dbReference>
<proteinExistence type="predicted"/>
<name>A0A5B7F5C2_PORTR</name>
<comment type="caution">
    <text evidence="1">The sequence shown here is derived from an EMBL/GenBank/DDBJ whole genome shotgun (WGS) entry which is preliminary data.</text>
</comment>
<evidence type="ECO:0000313" key="1">
    <source>
        <dbReference type="EMBL" id="MPC40348.1"/>
    </source>
</evidence>
<organism evidence="1 2">
    <name type="scientific">Portunus trituberculatus</name>
    <name type="common">Swimming crab</name>
    <name type="synonym">Neptunus trituberculatus</name>
    <dbReference type="NCBI Taxonomy" id="210409"/>
    <lineage>
        <taxon>Eukaryota</taxon>
        <taxon>Metazoa</taxon>
        <taxon>Ecdysozoa</taxon>
        <taxon>Arthropoda</taxon>
        <taxon>Crustacea</taxon>
        <taxon>Multicrustacea</taxon>
        <taxon>Malacostraca</taxon>
        <taxon>Eumalacostraca</taxon>
        <taxon>Eucarida</taxon>
        <taxon>Decapoda</taxon>
        <taxon>Pleocyemata</taxon>
        <taxon>Brachyura</taxon>
        <taxon>Eubrachyura</taxon>
        <taxon>Portunoidea</taxon>
        <taxon>Portunidae</taxon>
        <taxon>Portuninae</taxon>
        <taxon>Portunus</taxon>
    </lineage>
</organism>
<dbReference type="EMBL" id="VSRR010004661">
    <property type="protein sequence ID" value="MPC40348.1"/>
    <property type="molecule type" value="Genomic_DNA"/>
</dbReference>
<protein>
    <submittedName>
        <fullName evidence="1">Uncharacterized protein</fullName>
    </submittedName>
</protein>
<keyword evidence="2" id="KW-1185">Reference proteome</keyword>
<sequence>MSTITVSGVEEKLPVFVADMEEPCLLGLDFLVQSEACVDIGRMWMQVRGHWVPLILEDAVEQVESPVTSSDVENKRLELLCRVVRESETADVTVIARERQVAERSCGGEVDGDAEGQLWRWLSYMEEYNYRMVHRPGCNHVNADSLSRRPCEVGCSHCS</sequence>
<reference evidence="1 2" key="1">
    <citation type="submission" date="2019-05" db="EMBL/GenBank/DDBJ databases">
        <title>Another draft genome of Portunus trituberculatus and its Hox gene families provides insights of decapod evolution.</title>
        <authorList>
            <person name="Jeong J.-H."/>
            <person name="Song I."/>
            <person name="Kim S."/>
            <person name="Choi T."/>
            <person name="Kim D."/>
            <person name="Ryu S."/>
            <person name="Kim W."/>
        </authorList>
    </citation>
    <scope>NUCLEOTIDE SEQUENCE [LARGE SCALE GENOMIC DNA]</scope>
    <source>
        <tissue evidence="1">Muscle</tissue>
    </source>
</reference>
<accession>A0A5B7F5C2</accession>
<dbReference type="OrthoDB" id="6379928at2759"/>
<evidence type="ECO:0000313" key="2">
    <source>
        <dbReference type="Proteomes" id="UP000324222"/>
    </source>
</evidence>